<keyword evidence="3" id="KW-1185">Reference proteome</keyword>
<feature type="signal peptide" evidence="1">
    <location>
        <begin position="1"/>
        <end position="23"/>
    </location>
</feature>
<sequence length="216" mass="23458">MRPVLPLLAALLLPALPALPAMAETVPVGMFSAGDLAGWEDKSFKGQTQYELAPGPAGTVLQASTDGMASGRFKKIRVDLARTPVLNWSWKIEAPYRDIDESTKVGDDFPVRVYVVVERGLLGLRTRAINYVWASAKPPGSRWPNPFTGQAMMLAVDSGPAKAGAWVSHKRNVRDDLRAAFGDDVTEIHAVAVMTDGDNGGRRARAWYGDIFFSSE</sequence>
<reference evidence="2 3" key="1">
    <citation type="submission" date="2017-05" db="EMBL/GenBank/DDBJ databases">
        <authorList>
            <person name="Varghese N."/>
            <person name="Submissions S."/>
        </authorList>
    </citation>
    <scope>NUCLEOTIDE SEQUENCE [LARGE SCALE GENOMIC DNA]</scope>
    <source>
        <strain evidence="2 3">DSM 26001</strain>
    </source>
</reference>
<proteinExistence type="predicted"/>
<gene>
    <name evidence="2" type="ORF">SAMN06295970_106206</name>
</gene>
<organism evidence="2 3">
    <name type="scientific">Noviherbaspirillum suwonense</name>
    <dbReference type="NCBI Taxonomy" id="1224511"/>
    <lineage>
        <taxon>Bacteria</taxon>
        <taxon>Pseudomonadati</taxon>
        <taxon>Pseudomonadota</taxon>
        <taxon>Betaproteobacteria</taxon>
        <taxon>Burkholderiales</taxon>
        <taxon>Oxalobacteraceae</taxon>
        <taxon>Noviherbaspirillum</taxon>
    </lineage>
</organism>
<dbReference type="RefSeq" id="WP_283442305.1">
    <property type="nucleotide sequence ID" value="NZ_FXUL01000006.1"/>
</dbReference>
<name>A0ABY1Q5Z5_9BURK</name>
<keyword evidence="1" id="KW-0732">Signal</keyword>
<accession>A0ABY1Q5Z5</accession>
<evidence type="ECO:0000313" key="2">
    <source>
        <dbReference type="EMBL" id="SMP60055.1"/>
    </source>
</evidence>
<evidence type="ECO:0000313" key="3">
    <source>
        <dbReference type="Proteomes" id="UP001158049"/>
    </source>
</evidence>
<dbReference type="Proteomes" id="UP001158049">
    <property type="component" value="Unassembled WGS sequence"/>
</dbReference>
<comment type="caution">
    <text evidence="2">The sequence shown here is derived from an EMBL/GenBank/DDBJ whole genome shotgun (WGS) entry which is preliminary data.</text>
</comment>
<dbReference type="EMBL" id="FXUL01000006">
    <property type="protein sequence ID" value="SMP60055.1"/>
    <property type="molecule type" value="Genomic_DNA"/>
</dbReference>
<dbReference type="Pfam" id="PF11249">
    <property type="entry name" value="DUF3047"/>
    <property type="match status" value="1"/>
</dbReference>
<evidence type="ECO:0000256" key="1">
    <source>
        <dbReference type="SAM" id="SignalP"/>
    </source>
</evidence>
<feature type="chain" id="PRO_5046287965" description="DUF3047 domain-containing protein" evidence="1">
    <location>
        <begin position="24"/>
        <end position="216"/>
    </location>
</feature>
<protein>
    <recommendedName>
        <fullName evidence="4">DUF3047 domain-containing protein</fullName>
    </recommendedName>
</protein>
<evidence type="ECO:0008006" key="4">
    <source>
        <dbReference type="Google" id="ProtNLM"/>
    </source>
</evidence>
<dbReference type="InterPro" id="IPR021409">
    <property type="entry name" value="DUF3047"/>
</dbReference>